<feature type="chain" id="PRO_5031504223" evidence="1">
    <location>
        <begin position="21"/>
        <end position="134"/>
    </location>
</feature>
<reference evidence="2" key="2">
    <citation type="submission" date="2021-02" db="EMBL/GenBank/DDBJ databases">
        <title>Aspergillus puulaauensis MK2 genome sequence.</title>
        <authorList>
            <person name="Futagami T."/>
            <person name="Mori K."/>
            <person name="Kadooka C."/>
            <person name="Tanaka T."/>
        </authorList>
    </citation>
    <scope>NUCLEOTIDE SEQUENCE</scope>
    <source>
        <strain evidence="2">MK2</strain>
    </source>
</reference>
<dbReference type="AlphaFoldDB" id="A0A7R8APZ0"/>
<dbReference type="OrthoDB" id="10419654at2759"/>
<gene>
    <name evidence="2" type="ORF">APUU_50039A</name>
</gene>
<keyword evidence="1" id="KW-0732">Signal</keyword>
<evidence type="ECO:0000256" key="1">
    <source>
        <dbReference type="SAM" id="SignalP"/>
    </source>
</evidence>
<reference evidence="2" key="1">
    <citation type="submission" date="2021-01" db="EMBL/GenBank/DDBJ databases">
        <authorList>
            <consortium name="Aspergillus puulaauensis MK2 genome sequencing consortium"/>
            <person name="Kazuki M."/>
            <person name="Futagami T."/>
        </authorList>
    </citation>
    <scope>NUCLEOTIDE SEQUENCE</scope>
    <source>
        <strain evidence="2">MK2</strain>
    </source>
</reference>
<feature type="signal peptide" evidence="1">
    <location>
        <begin position="1"/>
        <end position="20"/>
    </location>
</feature>
<dbReference type="EMBL" id="AP024447">
    <property type="protein sequence ID" value="BCS25328.1"/>
    <property type="molecule type" value="Genomic_DNA"/>
</dbReference>
<dbReference type="GeneID" id="64975333"/>
<dbReference type="KEGG" id="apuu:APUU_50039A"/>
<name>A0A7R8APZ0_9EURO</name>
<organism evidence="2 3">
    <name type="scientific">Aspergillus puulaauensis</name>
    <dbReference type="NCBI Taxonomy" id="1220207"/>
    <lineage>
        <taxon>Eukaryota</taxon>
        <taxon>Fungi</taxon>
        <taxon>Dikarya</taxon>
        <taxon>Ascomycota</taxon>
        <taxon>Pezizomycotina</taxon>
        <taxon>Eurotiomycetes</taxon>
        <taxon>Eurotiomycetidae</taxon>
        <taxon>Eurotiales</taxon>
        <taxon>Aspergillaceae</taxon>
        <taxon>Aspergillus</taxon>
    </lineage>
</organism>
<protein>
    <submittedName>
        <fullName evidence="2">Uncharacterized protein</fullName>
    </submittedName>
</protein>
<evidence type="ECO:0000313" key="2">
    <source>
        <dbReference type="EMBL" id="BCS25328.1"/>
    </source>
</evidence>
<dbReference type="Proteomes" id="UP000654913">
    <property type="component" value="Chromosome 5"/>
</dbReference>
<evidence type="ECO:0000313" key="3">
    <source>
        <dbReference type="Proteomes" id="UP000654913"/>
    </source>
</evidence>
<accession>A0A7R8APZ0</accession>
<keyword evidence="3" id="KW-1185">Reference proteome</keyword>
<proteinExistence type="predicted"/>
<sequence length="134" mass="14393">MKFTVLSAILAAALSQTVLGQEGESYGAINLYGPDINDAYPAESVCISLQDDRYNPVPNTFLPVSNTWNANHFIAIVSSPKPVETIQIQGSSGIQCTFYSEVDCEGDHITLDSGGHSFEHEPLVVGSWKCTLAA</sequence>
<dbReference type="RefSeq" id="XP_041557522.1">
    <property type="nucleotide sequence ID" value="XM_041704992.1"/>
</dbReference>